<evidence type="ECO:0000256" key="2">
    <source>
        <dbReference type="ARBA" id="ARBA00022963"/>
    </source>
</evidence>
<keyword evidence="4" id="KW-1133">Transmembrane helix</keyword>
<evidence type="ECO:0000313" key="5">
    <source>
        <dbReference type="EMBL" id="SHM69277.1"/>
    </source>
</evidence>
<organism evidence="5 6">
    <name type="scientific">Duganella sacchari</name>
    <dbReference type="NCBI Taxonomy" id="551987"/>
    <lineage>
        <taxon>Bacteria</taxon>
        <taxon>Pseudomonadati</taxon>
        <taxon>Pseudomonadota</taxon>
        <taxon>Betaproteobacteria</taxon>
        <taxon>Burkholderiales</taxon>
        <taxon>Oxalobacteraceae</taxon>
        <taxon>Telluria group</taxon>
        <taxon>Duganella</taxon>
    </lineage>
</organism>
<dbReference type="InterPro" id="IPR029058">
    <property type="entry name" value="AB_hydrolase_fold"/>
</dbReference>
<evidence type="ECO:0000313" key="6">
    <source>
        <dbReference type="Proteomes" id="UP000184339"/>
    </source>
</evidence>
<keyword evidence="4" id="KW-0472">Membrane</keyword>
<dbReference type="SUPFAM" id="SSF53474">
    <property type="entry name" value="alpha/beta-Hydrolases"/>
    <property type="match status" value="1"/>
</dbReference>
<keyword evidence="4" id="KW-0812">Transmembrane</keyword>
<keyword evidence="3" id="KW-0443">Lipid metabolism</keyword>
<keyword evidence="6" id="KW-1185">Reference proteome</keyword>
<dbReference type="Pfam" id="PF03403">
    <property type="entry name" value="PAF-AH_p_II"/>
    <property type="match status" value="2"/>
</dbReference>
<protein>
    <submittedName>
        <fullName evidence="5">Platelet-activating factor acetylhydrolase, isoform II</fullName>
    </submittedName>
</protein>
<dbReference type="GO" id="GO:0016042">
    <property type="term" value="P:lipid catabolic process"/>
    <property type="evidence" value="ECO:0007669"/>
    <property type="project" value="UniProtKB-KW"/>
</dbReference>
<name>A0A1M7KUL8_9BURK</name>
<feature type="transmembrane region" description="Helical" evidence="4">
    <location>
        <begin position="30"/>
        <end position="47"/>
    </location>
</feature>
<evidence type="ECO:0000256" key="4">
    <source>
        <dbReference type="SAM" id="Phobius"/>
    </source>
</evidence>
<dbReference type="GO" id="GO:0003847">
    <property type="term" value="F:1-alkyl-2-acetylglycerophosphocholine esterase activity"/>
    <property type="evidence" value="ECO:0007669"/>
    <property type="project" value="TreeGrafter"/>
</dbReference>
<dbReference type="Gene3D" id="3.40.50.1820">
    <property type="entry name" value="alpha/beta hydrolase"/>
    <property type="match status" value="1"/>
</dbReference>
<accession>A0A1M7KUL8</accession>
<keyword evidence="1 5" id="KW-0378">Hydrolase</keyword>
<gene>
    <name evidence="5" type="ORF">SAMN05192549_102247</name>
</gene>
<dbReference type="AlphaFoldDB" id="A0A1M7KUL8"/>
<dbReference type="PANTHER" id="PTHR10272:SF0">
    <property type="entry name" value="PLATELET-ACTIVATING FACTOR ACETYLHYDROLASE"/>
    <property type="match status" value="1"/>
</dbReference>
<reference evidence="6" key="1">
    <citation type="submission" date="2016-11" db="EMBL/GenBank/DDBJ databases">
        <authorList>
            <person name="Varghese N."/>
            <person name="Submissions S."/>
        </authorList>
    </citation>
    <scope>NUCLEOTIDE SEQUENCE [LARGE SCALE GENOMIC DNA]</scope>
    <source>
        <strain evidence="6">Sac-22</strain>
    </source>
</reference>
<evidence type="ECO:0000256" key="3">
    <source>
        <dbReference type="ARBA" id="ARBA00023098"/>
    </source>
</evidence>
<sequence>MSVIDFLLVGGTVLFSLASLVSRRSRAPRAIGMLSLLAAGCLLQVLLEGWYWQFTPVYLLILLGLLRAVLQDGPRWRMVAARTGQAGAVCALGMSWVFLPVPDLPAPSGPYAVGTEVFRWVDATRPEPATDAPQDRRNIIVQAWYPAPRGAVGEHAVYLDGLGHLPRFVSGVPSMVMTRYDRINTHGLLAAPLSDDRAKWPVVLFSPGYGASRSFYTSLLSDLASRGFVVLAIDHPFEAAVTTLADGYIATPVERFAANDPYRLAYMSEHLDIRTADMDAVLDQLARKERWGALSGRMDLDRIAAIGHSFGGATAVAVMARDSRVKAAANIDGTLYGTLAERHLGRPFLLVESDHGETGHSEMYQRGNQRLIANLRDQGFRYQIARANHYSFTDAPLMFSPPARWLLAQLVGGSRGPTETLHATNDIVAAFLQGPLTGRPADIERAARRYQNIQGGPVQGNAMTLTRR</sequence>
<evidence type="ECO:0000256" key="1">
    <source>
        <dbReference type="ARBA" id="ARBA00022801"/>
    </source>
</evidence>
<feature type="transmembrane region" description="Helical" evidence="4">
    <location>
        <begin position="6"/>
        <end position="23"/>
    </location>
</feature>
<dbReference type="EMBL" id="FRCX01000002">
    <property type="protein sequence ID" value="SHM69277.1"/>
    <property type="molecule type" value="Genomic_DNA"/>
</dbReference>
<proteinExistence type="predicted"/>
<dbReference type="PANTHER" id="PTHR10272">
    <property type="entry name" value="PLATELET-ACTIVATING FACTOR ACETYLHYDROLASE"/>
    <property type="match status" value="1"/>
</dbReference>
<keyword evidence="2" id="KW-0442">Lipid degradation</keyword>
<dbReference type="Proteomes" id="UP000184339">
    <property type="component" value="Unassembled WGS sequence"/>
</dbReference>
<dbReference type="STRING" id="551987.SAMN05192549_102247"/>